<gene>
    <name evidence="2" type="ORF">OLEA9_A014862</name>
</gene>
<protein>
    <submittedName>
        <fullName evidence="2">Uncharacterized protein</fullName>
    </submittedName>
</protein>
<reference evidence="2 3" key="1">
    <citation type="submission" date="2019-12" db="EMBL/GenBank/DDBJ databases">
        <authorList>
            <person name="Alioto T."/>
            <person name="Alioto T."/>
            <person name="Gomez Garrido J."/>
        </authorList>
    </citation>
    <scope>NUCLEOTIDE SEQUENCE [LARGE SCALE GENOMIC DNA]</scope>
</reference>
<dbReference type="AlphaFoldDB" id="A0A8S0V0E2"/>
<dbReference type="Gramene" id="OE9A014862T1">
    <property type="protein sequence ID" value="OE9A014862C1"/>
    <property type="gene ID" value="OE9A014862"/>
</dbReference>
<feature type="compositionally biased region" description="Basic and acidic residues" evidence="1">
    <location>
        <begin position="1"/>
        <end position="15"/>
    </location>
</feature>
<comment type="caution">
    <text evidence="2">The sequence shown here is derived from an EMBL/GenBank/DDBJ whole genome shotgun (WGS) entry which is preliminary data.</text>
</comment>
<evidence type="ECO:0000256" key="1">
    <source>
        <dbReference type="SAM" id="MobiDB-lite"/>
    </source>
</evidence>
<name>A0A8S0V0E2_OLEEU</name>
<sequence>MERPQGTFEDPRRVGVSDGPADSVPIVDGNEGRPLSAAQVVIEQIDIKGMDDDLTPTTANEPSRLRVDARKVAWTSAY</sequence>
<proteinExistence type="predicted"/>
<keyword evidence="3" id="KW-1185">Reference proteome</keyword>
<evidence type="ECO:0000313" key="2">
    <source>
        <dbReference type="EMBL" id="CAA3023597.1"/>
    </source>
</evidence>
<accession>A0A8S0V0E2</accession>
<dbReference type="EMBL" id="CACTIH010009093">
    <property type="protein sequence ID" value="CAA3023597.1"/>
    <property type="molecule type" value="Genomic_DNA"/>
</dbReference>
<feature type="region of interest" description="Disordered" evidence="1">
    <location>
        <begin position="1"/>
        <end position="31"/>
    </location>
</feature>
<dbReference type="Proteomes" id="UP000594638">
    <property type="component" value="Unassembled WGS sequence"/>
</dbReference>
<evidence type="ECO:0000313" key="3">
    <source>
        <dbReference type="Proteomes" id="UP000594638"/>
    </source>
</evidence>
<organism evidence="2 3">
    <name type="scientific">Olea europaea subsp. europaea</name>
    <dbReference type="NCBI Taxonomy" id="158383"/>
    <lineage>
        <taxon>Eukaryota</taxon>
        <taxon>Viridiplantae</taxon>
        <taxon>Streptophyta</taxon>
        <taxon>Embryophyta</taxon>
        <taxon>Tracheophyta</taxon>
        <taxon>Spermatophyta</taxon>
        <taxon>Magnoliopsida</taxon>
        <taxon>eudicotyledons</taxon>
        <taxon>Gunneridae</taxon>
        <taxon>Pentapetalae</taxon>
        <taxon>asterids</taxon>
        <taxon>lamiids</taxon>
        <taxon>Lamiales</taxon>
        <taxon>Oleaceae</taxon>
        <taxon>Oleeae</taxon>
        <taxon>Olea</taxon>
    </lineage>
</organism>